<sequence>MNSLSDKQIKAYQTQLLKLQQTLLLQADELDEASAVVELDQTRQGRLSRMDALQGQEMSKAMQLRRQQQLKEINMALKRIDQGEFGYCQQCDELIAPQRLDINPALRRCIKCAD</sequence>
<dbReference type="PANTHER" id="PTHR33823:SF4">
    <property type="entry name" value="GENERAL STRESS PROTEIN 16O"/>
    <property type="match status" value="1"/>
</dbReference>
<dbReference type="Pfam" id="PF01258">
    <property type="entry name" value="zf-dskA_traR"/>
    <property type="match status" value="1"/>
</dbReference>
<dbReference type="AlphaFoldDB" id="A0A3B1ABI6"/>
<dbReference type="InterPro" id="IPR037187">
    <property type="entry name" value="DnaK_N"/>
</dbReference>
<name>A0A3B1ABI6_9ZZZZ</name>
<dbReference type="Gene3D" id="1.20.120.910">
    <property type="entry name" value="DksA, coiled-coil domain"/>
    <property type="match status" value="1"/>
</dbReference>
<evidence type="ECO:0000256" key="3">
    <source>
        <dbReference type="ARBA" id="ARBA00022833"/>
    </source>
</evidence>
<dbReference type="InterPro" id="IPR000962">
    <property type="entry name" value="Znf_DskA_TraR"/>
</dbReference>
<dbReference type="GO" id="GO:0008270">
    <property type="term" value="F:zinc ion binding"/>
    <property type="evidence" value="ECO:0007669"/>
    <property type="project" value="UniProtKB-KW"/>
</dbReference>
<dbReference type="EMBL" id="UOFR01000009">
    <property type="protein sequence ID" value="VAW91104.1"/>
    <property type="molecule type" value="Genomic_DNA"/>
</dbReference>
<accession>A0A3B1ABI6</accession>
<evidence type="ECO:0000256" key="1">
    <source>
        <dbReference type="ARBA" id="ARBA00022723"/>
    </source>
</evidence>
<dbReference type="SUPFAM" id="SSF57716">
    <property type="entry name" value="Glucocorticoid receptor-like (DNA-binding domain)"/>
    <property type="match status" value="1"/>
</dbReference>
<gene>
    <name evidence="5" type="ORF">MNBD_GAMMA21-2108</name>
</gene>
<evidence type="ECO:0000313" key="5">
    <source>
        <dbReference type="EMBL" id="VAW91104.1"/>
    </source>
</evidence>
<evidence type="ECO:0000259" key="4">
    <source>
        <dbReference type="Pfam" id="PF01258"/>
    </source>
</evidence>
<keyword evidence="1" id="KW-0479">Metal-binding</keyword>
<dbReference type="PROSITE" id="PS51128">
    <property type="entry name" value="ZF_DKSA_2"/>
    <property type="match status" value="1"/>
</dbReference>
<feature type="domain" description="Zinc finger DksA/TraR C4-type" evidence="4">
    <location>
        <begin position="83"/>
        <end position="113"/>
    </location>
</feature>
<dbReference type="SUPFAM" id="SSF109635">
    <property type="entry name" value="DnaK suppressor protein DksA, alpha-hairpin domain"/>
    <property type="match status" value="1"/>
</dbReference>
<organism evidence="5">
    <name type="scientific">hydrothermal vent metagenome</name>
    <dbReference type="NCBI Taxonomy" id="652676"/>
    <lineage>
        <taxon>unclassified sequences</taxon>
        <taxon>metagenomes</taxon>
        <taxon>ecological metagenomes</taxon>
    </lineage>
</organism>
<reference evidence="5" key="1">
    <citation type="submission" date="2018-06" db="EMBL/GenBank/DDBJ databases">
        <authorList>
            <person name="Zhirakovskaya E."/>
        </authorList>
    </citation>
    <scope>NUCLEOTIDE SEQUENCE</scope>
</reference>
<dbReference type="PANTHER" id="PTHR33823">
    <property type="entry name" value="RNA POLYMERASE-BINDING TRANSCRIPTION FACTOR DKSA-RELATED"/>
    <property type="match status" value="1"/>
</dbReference>
<protein>
    <submittedName>
        <fullName evidence="5">DnaK suppressor protein</fullName>
    </submittedName>
</protein>
<keyword evidence="2" id="KW-0863">Zinc-finger</keyword>
<evidence type="ECO:0000256" key="2">
    <source>
        <dbReference type="ARBA" id="ARBA00022771"/>
    </source>
</evidence>
<proteinExistence type="predicted"/>
<keyword evidence="3" id="KW-0862">Zinc</keyword>